<feature type="transmembrane region" description="Helical" evidence="1">
    <location>
        <begin position="14"/>
        <end position="35"/>
    </location>
</feature>
<dbReference type="EMBL" id="PEWA01000019">
    <property type="protein sequence ID" value="PIU73576.1"/>
    <property type="molecule type" value="Genomic_DNA"/>
</dbReference>
<protein>
    <submittedName>
        <fullName evidence="2">Uncharacterized protein</fullName>
    </submittedName>
</protein>
<dbReference type="Proteomes" id="UP000231407">
    <property type="component" value="Unassembled WGS sequence"/>
</dbReference>
<sequence length="71" mass="8056">MFDVGNVLMMVERVIAILGTTIYLIFAVVIVKQVTTMTHQIKDKFNGILIAFSYLHLLFSLLLALLSWTLL</sequence>
<dbReference type="Pfam" id="PF18901">
    <property type="entry name" value="DUF5657"/>
    <property type="match status" value="1"/>
</dbReference>
<comment type="caution">
    <text evidence="2">The sequence shown here is derived from an EMBL/GenBank/DDBJ whole genome shotgun (WGS) entry which is preliminary data.</text>
</comment>
<dbReference type="InterPro" id="IPR043716">
    <property type="entry name" value="DUF5657"/>
</dbReference>
<keyword evidence="1" id="KW-1133">Transmembrane helix</keyword>
<dbReference type="AlphaFoldDB" id="A0A2M7ASH5"/>
<organism evidence="2 3">
    <name type="scientific">Candidatus Shapirobacteria bacterium CG06_land_8_20_14_3_00_40_12</name>
    <dbReference type="NCBI Taxonomy" id="1974881"/>
    <lineage>
        <taxon>Bacteria</taxon>
        <taxon>Candidatus Shapironibacteriota</taxon>
    </lineage>
</organism>
<keyword evidence="1" id="KW-0812">Transmembrane</keyword>
<gene>
    <name evidence="2" type="ORF">COS78_01640</name>
</gene>
<evidence type="ECO:0000313" key="3">
    <source>
        <dbReference type="Proteomes" id="UP000231407"/>
    </source>
</evidence>
<keyword evidence="1" id="KW-0472">Membrane</keyword>
<reference evidence="3" key="1">
    <citation type="submission" date="2017-09" db="EMBL/GenBank/DDBJ databases">
        <title>Depth-based differentiation of microbial function through sediment-hosted aquifers and enrichment of novel symbionts in the deep terrestrial subsurface.</title>
        <authorList>
            <person name="Probst A.J."/>
            <person name="Ladd B."/>
            <person name="Jarett J.K."/>
            <person name="Geller-Mcgrath D.E."/>
            <person name="Sieber C.M.K."/>
            <person name="Emerson J.B."/>
            <person name="Anantharaman K."/>
            <person name="Thomas B.C."/>
            <person name="Malmstrom R."/>
            <person name="Stieglmeier M."/>
            <person name="Klingl A."/>
            <person name="Woyke T."/>
            <person name="Ryan C.M."/>
            <person name="Banfield J.F."/>
        </authorList>
    </citation>
    <scope>NUCLEOTIDE SEQUENCE [LARGE SCALE GENOMIC DNA]</scope>
</reference>
<feature type="transmembrane region" description="Helical" evidence="1">
    <location>
        <begin position="47"/>
        <end position="70"/>
    </location>
</feature>
<name>A0A2M7ASH5_9BACT</name>
<evidence type="ECO:0000313" key="2">
    <source>
        <dbReference type="EMBL" id="PIU73576.1"/>
    </source>
</evidence>
<evidence type="ECO:0000256" key="1">
    <source>
        <dbReference type="SAM" id="Phobius"/>
    </source>
</evidence>
<proteinExistence type="predicted"/>
<accession>A0A2M7ASH5</accession>